<reference evidence="3" key="1">
    <citation type="submission" date="2025-08" db="UniProtKB">
        <authorList>
            <consortium name="RefSeq"/>
        </authorList>
    </citation>
    <scope>IDENTIFICATION</scope>
</reference>
<dbReference type="InterPro" id="IPR043128">
    <property type="entry name" value="Rev_trsase/Diguanyl_cyclase"/>
</dbReference>
<dbReference type="GeneID" id="105141587"/>
<dbReference type="InterPro" id="IPR053134">
    <property type="entry name" value="RNA-dir_DNA_polymerase"/>
</dbReference>
<keyword evidence="2" id="KW-1185">Reference proteome</keyword>
<protein>
    <submittedName>
        <fullName evidence="3">Uncharacterized protein LOC105141587</fullName>
    </submittedName>
</protein>
<gene>
    <name evidence="3" type="primary">LOC105141587</name>
</gene>
<dbReference type="KEGG" id="peu:105141587"/>
<name>A0AAJ6VEX1_POPEU</name>
<evidence type="ECO:0000313" key="2">
    <source>
        <dbReference type="Proteomes" id="UP000694918"/>
    </source>
</evidence>
<dbReference type="Gene3D" id="3.10.10.10">
    <property type="entry name" value="HIV Type 1 Reverse Transcriptase, subunit A, domain 1"/>
    <property type="match status" value="1"/>
</dbReference>
<evidence type="ECO:0000259" key="1">
    <source>
        <dbReference type="Pfam" id="PF00078"/>
    </source>
</evidence>
<feature type="domain" description="Reverse transcriptase" evidence="1">
    <location>
        <begin position="184"/>
        <end position="280"/>
    </location>
</feature>
<proteinExistence type="predicted"/>
<dbReference type="AlphaFoldDB" id="A0AAJ6VEX1"/>
<organism evidence="2 3">
    <name type="scientific">Populus euphratica</name>
    <name type="common">Euphrates poplar</name>
    <dbReference type="NCBI Taxonomy" id="75702"/>
    <lineage>
        <taxon>Eukaryota</taxon>
        <taxon>Viridiplantae</taxon>
        <taxon>Streptophyta</taxon>
        <taxon>Embryophyta</taxon>
        <taxon>Tracheophyta</taxon>
        <taxon>Spermatophyta</taxon>
        <taxon>Magnoliopsida</taxon>
        <taxon>eudicotyledons</taxon>
        <taxon>Gunneridae</taxon>
        <taxon>Pentapetalae</taxon>
        <taxon>rosids</taxon>
        <taxon>fabids</taxon>
        <taxon>Malpighiales</taxon>
        <taxon>Salicaceae</taxon>
        <taxon>Saliceae</taxon>
        <taxon>Populus</taxon>
    </lineage>
</organism>
<dbReference type="CDD" id="cd01647">
    <property type="entry name" value="RT_LTR"/>
    <property type="match status" value="1"/>
</dbReference>
<evidence type="ECO:0000313" key="3">
    <source>
        <dbReference type="RefSeq" id="XP_011047148.1"/>
    </source>
</evidence>
<dbReference type="PANTHER" id="PTHR24559:SF444">
    <property type="entry name" value="REVERSE TRANSCRIPTASE DOMAIN-CONTAINING PROTEIN"/>
    <property type="match status" value="1"/>
</dbReference>
<dbReference type="InterPro" id="IPR043502">
    <property type="entry name" value="DNA/RNA_pol_sf"/>
</dbReference>
<sequence length="281" mass="32659">MIKGVEEEEEEEIKELEDTIQDECKERSSIDEFGLSLNALAENDTYNTIRIKGNCQDKDLIILIDSGSTHSFINEDNYRGYEFKPNLRVLKLGRHDIVLSMDWLKQYSPVLFDFIKLWLSFQKNDRMIELKGIMHNSDLHTITVIKEQSNFKAVTIKVIGQFFAMNVKKEEKPTKAVVEIESLLKKFAGLFEEPQTLSSTMRNKFHIPLIDDLLDELHGSKLFSKPDLRLGYHQVRHGEDIEETTFMMHHGHYEFKVMPFGLTNAPTTFQALMNNILEPFL</sequence>
<dbReference type="Pfam" id="PF00078">
    <property type="entry name" value="RVT_1"/>
    <property type="match status" value="1"/>
</dbReference>
<dbReference type="Proteomes" id="UP000694918">
    <property type="component" value="Unplaced"/>
</dbReference>
<dbReference type="SUPFAM" id="SSF56672">
    <property type="entry name" value="DNA/RNA polymerases"/>
    <property type="match status" value="1"/>
</dbReference>
<dbReference type="PANTHER" id="PTHR24559">
    <property type="entry name" value="TRANSPOSON TY3-I GAG-POL POLYPROTEIN"/>
    <property type="match status" value="1"/>
</dbReference>
<dbReference type="CDD" id="cd00303">
    <property type="entry name" value="retropepsin_like"/>
    <property type="match status" value="1"/>
</dbReference>
<dbReference type="RefSeq" id="XP_011047148.1">
    <property type="nucleotide sequence ID" value="XM_011048846.1"/>
</dbReference>
<accession>A0AAJ6VEX1</accession>
<dbReference type="InterPro" id="IPR000477">
    <property type="entry name" value="RT_dom"/>
</dbReference>
<dbReference type="Gene3D" id="3.30.70.270">
    <property type="match status" value="1"/>
</dbReference>